<organism evidence="2 3">
    <name type="scientific">Streptomyces solincola</name>
    <dbReference type="NCBI Taxonomy" id="2100817"/>
    <lineage>
        <taxon>Bacteria</taxon>
        <taxon>Bacillati</taxon>
        <taxon>Actinomycetota</taxon>
        <taxon>Actinomycetes</taxon>
        <taxon>Kitasatosporales</taxon>
        <taxon>Streptomycetaceae</taxon>
        <taxon>Streptomyces</taxon>
    </lineage>
</organism>
<keyword evidence="3" id="KW-1185">Reference proteome</keyword>
<gene>
    <name evidence="2" type="ORF">C6N75_28490</name>
</gene>
<accession>A0A2S9PND2</accession>
<dbReference type="EMBL" id="PVLV01000633">
    <property type="protein sequence ID" value="PRH75906.1"/>
    <property type="molecule type" value="Genomic_DNA"/>
</dbReference>
<feature type="compositionally biased region" description="Low complexity" evidence="1">
    <location>
        <begin position="107"/>
        <end position="131"/>
    </location>
</feature>
<dbReference type="AlphaFoldDB" id="A0A2S9PND2"/>
<evidence type="ECO:0000313" key="3">
    <source>
        <dbReference type="Proteomes" id="UP000239322"/>
    </source>
</evidence>
<proteinExistence type="predicted"/>
<comment type="caution">
    <text evidence="2">The sequence shown here is derived from an EMBL/GenBank/DDBJ whole genome shotgun (WGS) entry which is preliminary data.</text>
</comment>
<sequence length="250" mass="27036">MTSSRLDSPTHTPGAHRAPRRAPRSGPRTLTQRPPARYEPYLDGLFTYCLAVLGDHTAATLVLGDVLAVSERQFGRCPAAEPDRRAWLYALTRWACLRELAERRGARQGAHAGRTGARPASAPRAAAPAATRTEEHRAEEHRAEEHRAELALLAWPEAAGTSPEQREALELAVRHQLTAGQVAVVLGLAPPAARQLLSAAACEVERTRAALAVVRRGDCPAVAALAGDERILLSAALRHELVRHVDDCPR</sequence>
<dbReference type="RefSeq" id="WP_146132705.1">
    <property type="nucleotide sequence ID" value="NZ_PVLV01000633.1"/>
</dbReference>
<evidence type="ECO:0008006" key="4">
    <source>
        <dbReference type="Google" id="ProtNLM"/>
    </source>
</evidence>
<feature type="compositionally biased region" description="Polar residues" evidence="1">
    <location>
        <begin position="1"/>
        <end position="10"/>
    </location>
</feature>
<feature type="non-terminal residue" evidence="2">
    <location>
        <position position="250"/>
    </location>
</feature>
<feature type="region of interest" description="Disordered" evidence="1">
    <location>
        <begin position="105"/>
        <end position="143"/>
    </location>
</feature>
<protein>
    <recommendedName>
        <fullName evidence="4">Sigma-70 family RNA polymerase sigma factor</fullName>
    </recommendedName>
</protein>
<feature type="compositionally biased region" description="Basic and acidic residues" evidence="1">
    <location>
        <begin position="132"/>
        <end position="143"/>
    </location>
</feature>
<dbReference type="OrthoDB" id="3492533at2"/>
<feature type="region of interest" description="Disordered" evidence="1">
    <location>
        <begin position="1"/>
        <end position="36"/>
    </location>
</feature>
<name>A0A2S9PND2_9ACTN</name>
<evidence type="ECO:0000256" key="1">
    <source>
        <dbReference type="SAM" id="MobiDB-lite"/>
    </source>
</evidence>
<reference evidence="2 3" key="1">
    <citation type="submission" date="2018-03" db="EMBL/GenBank/DDBJ databases">
        <title>Novel Streptomyces sp. from soil.</title>
        <authorList>
            <person name="Tan G.Y.A."/>
            <person name="Lee Z.Y."/>
        </authorList>
    </citation>
    <scope>NUCLEOTIDE SEQUENCE [LARGE SCALE GENOMIC DNA]</scope>
    <source>
        <strain evidence="2 3">ST5x</strain>
    </source>
</reference>
<evidence type="ECO:0000313" key="2">
    <source>
        <dbReference type="EMBL" id="PRH75906.1"/>
    </source>
</evidence>
<dbReference type="Proteomes" id="UP000239322">
    <property type="component" value="Unassembled WGS sequence"/>
</dbReference>